<protein>
    <recommendedName>
        <fullName evidence="2">protein-tyrosine-phosphatase</fullName>
        <ecNumber evidence="2">3.1.3.48</ecNumber>
    </recommendedName>
</protein>
<feature type="active site" evidence="5">
    <location>
        <position position="17"/>
    </location>
</feature>
<keyword evidence="4" id="KW-0904">Protein phosphatase</keyword>
<dbReference type="PANTHER" id="PTHR11717:SF7">
    <property type="entry name" value="LOW MOLECULAR WEIGHT PHOSPHOTYROSINE PROTEIN PHOSPHATASE"/>
    <property type="match status" value="1"/>
</dbReference>
<dbReference type="SUPFAM" id="SSF52788">
    <property type="entry name" value="Phosphotyrosine protein phosphatases I"/>
    <property type="match status" value="1"/>
</dbReference>
<evidence type="ECO:0000256" key="2">
    <source>
        <dbReference type="ARBA" id="ARBA00013064"/>
    </source>
</evidence>
<evidence type="ECO:0000259" key="6">
    <source>
        <dbReference type="SMART" id="SM00226"/>
    </source>
</evidence>
<dbReference type="InterPro" id="IPR017867">
    <property type="entry name" value="Tyr_phospatase_low_mol_wt"/>
</dbReference>
<dbReference type="SMART" id="SM00226">
    <property type="entry name" value="LMWPc"/>
    <property type="match status" value="1"/>
</dbReference>
<dbReference type="STRING" id="1123010.SAMN02745724_00977"/>
<dbReference type="OrthoDB" id="9784339at2"/>
<feature type="active site" description="Proton donor" evidence="5">
    <location>
        <position position="125"/>
    </location>
</feature>
<dbReference type="CDD" id="cd16343">
    <property type="entry name" value="LMWPTP"/>
    <property type="match status" value="1"/>
</dbReference>
<evidence type="ECO:0000313" key="8">
    <source>
        <dbReference type="Proteomes" id="UP000198862"/>
    </source>
</evidence>
<dbReference type="PANTHER" id="PTHR11717">
    <property type="entry name" value="LOW MOLECULAR WEIGHT PROTEIN TYROSINE PHOSPHATASE"/>
    <property type="match status" value="1"/>
</dbReference>
<keyword evidence="3" id="KW-0378">Hydrolase</keyword>
<dbReference type="AlphaFoldDB" id="A0A1I1GNJ7"/>
<reference evidence="7 8" key="1">
    <citation type="submission" date="2016-10" db="EMBL/GenBank/DDBJ databases">
        <authorList>
            <person name="de Groot N.N."/>
        </authorList>
    </citation>
    <scope>NUCLEOTIDE SEQUENCE [LARGE SCALE GENOMIC DNA]</scope>
    <source>
        <strain evidence="7 8">DSM 6059</strain>
    </source>
</reference>
<dbReference type="GO" id="GO:0004725">
    <property type="term" value="F:protein tyrosine phosphatase activity"/>
    <property type="evidence" value="ECO:0007669"/>
    <property type="project" value="UniProtKB-EC"/>
</dbReference>
<accession>A0A1I1GNJ7</accession>
<sequence>MKVIKSVLFVCLGNICRSPTAHAIMRYKNTQLNLNLKIDSAGTDSYHKGESPDSRSQLAGEKHGYIFDGITSRAIQKEDYNNFDLILCMDSKNLHDLNKFYNDDPHNKIKRLLEYTDLDLYDVPDPYYGGEKGFDHVISLIENAINGLINEIS</sequence>
<dbReference type="Proteomes" id="UP000198862">
    <property type="component" value="Unassembled WGS sequence"/>
</dbReference>
<feature type="domain" description="Phosphotyrosine protein phosphatase I" evidence="6">
    <location>
        <begin position="5"/>
        <end position="151"/>
    </location>
</feature>
<evidence type="ECO:0000256" key="4">
    <source>
        <dbReference type="ARBA" id="ARBA00022912"/>
    </source>
</evidence>
<comment type="similarity">
    <text evidence="1">Belongs to the low molecular weight phosphotyrosine protein phosphatase family.</text>
</comment>
<proteinExistence type="inferred from homology"/>
<feature type="active site" description="Nucleophile" evidence="5">
    <location>
        <position position="11"/>
    </location>
</feature>
<dbReference type="Gene3D" id="3.40.50.2300">
    <property type="match status" value="1"/>
</dbReference>
<dbReference type="InterPro" id="IPR036196">
    <property type="entry name" value="Ptyr_pPase_sf"/>
</dbReference>
<evidence type="ECO:0000313" key="7">
    <source>
        <dbReference type="EMBL" id="SFC13319.1"/>
    </source>
</evidence>
<dbReference type="PRINTS" id="PR00719">
    <property type="entry name" value="LMWPTPASE"/>
</dbReference>
<evidence type="ECO:0000256" key="5">
    <source>
        <dbReference type="PIRSR" id="PIRSR617867-1"/>
    </source>
</evidence>
<name>A0A1I1GNJ7_9GAMM</name>
<dbReference type="EC" id="3.1.3.48" evidence="2"/>
<dbReference type="EMBL" id="FOLO01000005">
    <property type="protein sequence ID" value="SFC13319.1"/>
    <property type="molecule type" value="Genomic_DNA"/>
</dbReference>
<gene>
    <name evidence="7" type="ORF">SAMN02745724_00977</name>
</gene>
<evidence type="ECO:0000256" key="3">
    <source>
        <dbReference type="ARBA" id="ARBA00022801"/>
    </source>
</evidence>
<dbReference type="RefSeq" id="WP_091980812.1">
    <property type="nucleotide sequence ID" value="NZ_FOLO01000005.1"/>
</dbReference>
<dbReference type="InterPro" id="IPR023485">
    <property type="entry name" value="Ptyr_pPase"/>
</dbReference>
<organism evidence="7 8">
    <name type="scientific">Pseudoalteromonas denitrificans DSM 6059</name>
    <dbReference type="NCBI Taxonomy" id="1123010"/>
    <lineage>
        <taxon>Bacteria</taxon>
        <taxon>Pseudomonadati</taxon>
        <taxon>Pseudomonadota</taxon>
        <taxon>Gammaproteobacteria</taxon>
        <taxon>Alteromonadales</taxon>
        <taxon>Pseudoalteromonadaceae</taxon>
        <taxon>Pseudoalteromonas</taxon>
    </lineage>
</organism>
<evidence type="ECO:0000256" key="1">
    <source>
        <dbReference type="ARBA" id="ARBA00011063"/>
    </source>
</evidence>
<dbReference type="Pfam" id="PF01451">
    <property type="entry name" value="LMWPc"/>
    <property type="match status" value="1"/>
</dbReference>
<dbReference type="InterPro" id="IPR050438">
    <property type="entry name" value="LMW_PTPase"/>
</dbReference>
<keyword evidence="8" id="KW-1185">Reference proteome</keyword>